<dbReference type="STRING" id="1121865.OMW_01871"/>
<dbReference type="InterPro" id="IPR011712">
    <property type="entry name" value="Sig_transdc_His_kin_sub3_dim/P"/>
</dbReference>
<dbReference type="PANTHER" id="PTHR24421:SF63">
    <property type="entry name" value="SENSOR HISTIDINE KINASE DESK"/>
    <property type="match status" value="1"/>
</dbReference>
<evidence type="ECO:0000256" key="4">
    <source>
        <dbReference type="ARBA" id="ARBA00022777"/>
    </source>
</evidence>
<evidence type="ECO:0000256" key="3">
    <source>
        <dbReference type="ARBA" id="ARBA00022679"/>
    </source>
</evidence>
<dbReference type="EC" id="2.7.13.3" evidence="2"/>
<dbReference type="PATRIC" id="fig|1121865.3.peg.1813"/>
<comment type="caution">
    <text evidence="8">The sequence shown here is derived from an EMBL/GenBank/DDBJ whole genome shotgun (WGS) entry which is preliminary data.</text>
</comment>
<dbReference type="Proteomes" id="UP000014113">
    <property type="component" value="Unassembled WGS sequence"/>
</dbReference>
<dbReference type="AlphaFoldDB" id="S1N3B6"/>
<evidence type="ECO:0000256" key="6">
    <source>
        <dbReference type="SAM" id="Phobius"/>
    </source>
</evidence>
<organism evidence="8 9">
    <name type="scientific">Enterococcus columbae DSM 7374 = ATCC 51263</name>
    <dbReference type="NCBI Taxonomy" id="1121865"/>
    <lineage>
        <taxon>Bacteria</taxon>
        <taxon>Bacillati</taxon>
        <taxon>Bacillota</taxon>
        <taxon>Bacilli</taxon>
        <taxon>Lactobacillales</taxon>
        <taxon>Enterococcaceae</taxon>
        <taxon>Enterococcus</taxon>
    </lineage>
</organism>
<keyword evidence="6" id="KW-0472">Membrane</keyword>
<name>S1N3B6_9ENTE</name>
<reference evidence="8 9" key="1">
    <citation type="submission" date="2013-03" db="EMBL/GenBank/DDBJ databases">
        <title>The Genome Sequence of Enterococcus columbae ATCC_51263 (PacBio/Illumina hybrid assembly).</title>
        <authorList>
            <consortium name="The Broad Institute Genomics Platform"/>
            <consortium name="The Broad Institute Genome Sequencing Center for Infectious Disease"/>
            <person name="Earl A."/>
            <person name="Russ C."/>
            <person name="Gilmore M."/>
            <person name="Surin D."/>
            <person name="Walker B."/>
            <person name="Young S."/>
            <person name="Zeng Q."/>
            <person name="Gargeya S."/>
            <person name="Fitzgerald M."/>
            <person name="Haas B."/>
            <person name="Abouelleil A."/>
            <person name="Allen A.W."/>
            <person name="Alvarado L."/>
            <person name="Arachchi H.M."/>
            <person name="Berlin A.M."/>
            <person name="Chapman S.B."/>
            <person name="Gainer-Dewar J."/>
            <person name="Goldberg J."/>
            <person name="Griggs A."/>
            <person name="Gujja S."/>
            <person name="Hansen M."/>
            <person name="Howarth C."/>
            <person name="Imamovic A."/>
            <person name="Ireland A."/>
            <person name="Larimer J."/>
            <person name="McCowan C."/>
            <person name="Murphy C."/>
            <person name="Pearson M."/>
            <person name="Poon T.W."/>
            <person name="Priest M."/>
            <person name="Roberts A."/>
            <person name="Saif S."/>
            <person name="Shea T."/>
            <person name="Sisk P."/>
            <person name="Sykes S."/>
            <person name="Wortman J."/>
            <person name="Nusbaum C."/>
            <person name="Birren B."/>
        </authorList>
    </citation>
    <scope>NUCLEOTIDE SEQUENCE [LARGE SCALE GENOMIC DNA]</scope>
    <source>
        <strain evidence="8 9">ATCC 51263</strain>
    </source>
</reference>
<proteinExistence type="predicted"/>
<accession>S1N3B6</accession>
<dbReference type="EMBL" id="ASWJ01000010">
    <property type="protein sequence ID" value="EOW80098.1"/>
    <property type="molecule type" value="Genomic_DNA"/>
</dbReference>
<comment type="catalytic activity">
    <reaction evidence="1">
        <text>ATP + protein L-histidine = ADP + protein N-phospho-L-histidine.</text>
        <dbReference type="EC" id="2.7.13.3"/>
    </reaction>
</comment>
<sequence length="360" mass="41586">MKKFFRLHPMYYINLIFVYFPIYGAMSLAIPFWTLYLTIGFVGCYLYLLYGRNKRWLNLAWFLALGYIILMSIFDGGMFWFIWYMTILLVYRFDSEGSSFKLVSYTIALVTVIGYGIHVTNDISSLLLLVFLFFSNFLMLYFGRKESQKERQKIAIMEKNRSINLLLAENERNRIGQDLHDTLGHVFALMTVKAELAQTLLETDNLQQAQKEIKELQQISKQSMQEVRTIVQSLKEHNVAEELVILDNMLQISGVCLLVSQGELANHLAQSTQGKLTMILRELATNLIKHSQAKTCQLNFSIENKQFILDYQDDGRGFSAIDDTSLHSIKDRLVTIQGTLSFVQLAQPTHLRISIPLEEK</sequence>
<evidence type="ECO:0000259" key="7">
    <source>
        <dbReference type="Pfam" id="PF07730"/>
    </source>
</evidence>
<dbReference type="GO" id="GO:0046983">
    <property type="term" value="F:protein dimerization activity"/>
    <property type="evidence" value="ECO:0007669"/>
    <property type="project" value="InterPro"/>
</dbReference>
<dbReference type="RefSeq" id="WP_016183978.1">
    <property type="nucleotide sequence ID" value="NZ_JXKI01000018.1"/>
</dbReference>
<dbReference type="GO" id="GO:0016020">
    <property type="term" value="C:membrane"/>
    <property type="evidence" value="ECO:0007669"/>
    <property type="project" value="InterPro"/>
</dbReference>
<dbReference type="eggNOG" id="COG4585">
    <property type="taxonomic scope" value="Bacteria"/>
</dbReference>
<dbReference type="Gene3D" id="1.20.5.1930">
    <property type="match status" value="1"/>
</dbReference>
<evidence type="ECO:0000313" key="9">
    <source>
        <dbReference type="Proteomes" id="UP000014113"/>
    </source>
</evidence>
<dbReference type="PANTHER" id="PTHR24421">
    <property type="entry name" value="NITRATE/NITRITE SENSOR PROTEIN NARX-RELATED"/>
    <property type="match status" value="1"/>
</dbReference>
<dbReference type="Pfam" id="PF07730">
    <property type="entry name" value="HisKA_3"/>
    <property type="match status" value="1"/>
</dbReference>
<keyword evidence="9" id="KW-1185">Reference proteome</keyword>
<keyword evidence="4" id="KW-0418">Kinase</keyword>
<feature type="transmembrane region" description="Helical" evidence="6">
    <location>
        <begin position="126"/>
        <end position="143"/>
    </location>
</feature>
<dbReference type="Gene3D" id="3.30.565.10">
    <property type="entry name" value="Histidine kinase-like ATPase, C-terminal domain"/>
    <property type="match status" value="1"/>
</dbReference>
<keyword evidence="6" id="KW-1133">Transmembrane helix</keyword>
<dbReference type="GO" id="GO:0000155">
    <property type="term" value="F:phosphorelay sensor kinase activity"/>
    <property type="evidence" value="ECO:0007669"/>
    <property type="project" value="InterPro"/>
</dbReference>
<keyword evidence="5" id="KW-0902">Two-component regulatory system</keyword>
<keyword evidence="3" id="KW-0808">Transferase</keyword>
<dbReference type="SUPFAM" id="SSF55874">
    <property type="entry name" value="ATPase domain of HSP90 chaperone/DNA topoisomerase II/histidine kinase"/>
    <property type="match status" value="1"/>
</dbReference>
<feature type="domain" description="Signal transduction histidine kinase subgroup 3 dimerisation and phosphoacceptor" evidence="7">
    <location>
        <begin position="171"/>
        <end position="236"/>
    </location>
</feature>
<feature type="transmembrane region" description="Helical" evidence="6">
    <location>
        <begin position="12"/>
        <end position="39"/>
    </location>
</feature>
<feature type="transmembrane region" description="Helical" evidence="6">
    <location>
        <begin position="59"/>
        <end position="90"/>
    </location>
</feature>
<feature type="transmembrane region" description="Helical" evidence="6">
    <location>
        <begin position="102"/>
        <end position="120"/>
    </location>
</feature>
<evidence type="ECO:0000313" key="8">
    <source>
        <dbReference type="EMBL" id="EOW80098.1"/>
    </source>
</evidence>
<dbReference type="OrthoDB" id="9797605at2"/>
<gene>
    <name evidence="8" type="ORF">I568_02177</name>
</gene>
<evidence type="ECO:0000256" key="5">
    <source>
        <dbReference type="ARBA" id="ARBA00023012"/>
    </source>
</evidence>
<keyword evidence="6" id="KW-0812">Transmembrane</keyword>
<evidence type="ECO:0000256" key="2">
    <source>
        <dbReference type="ARBA" id="ARBA00012438"/>
    </source>
</evidence>
<dbReference type="InterPro" id="IPR036890">
    <property type="entry name" value="HATPase_C_sf"/>
</dbReference>
<dbReference type="InterPro" id="IPR050482">
    <property type="entry name" value="Sensor_HK_TwoCompSys"/>
</dbReference>
<evidence type="ECO:0000256" key="1">
    <source>
        <dbReference type="ARBA" id="ARBA00000085"/>
    </source>
</evidence>
<protein>
    <recommendedName>
        <fullName evidence="2">histidine kinase</fullName>
        <ecNumber evidence="2">2.7.13.3</ecNumber>
    </recommendedName>
</protein>